<dbReference type="InParanoid" id="D2VL15"/>
<keyword evidence="2" id="KW-1185">Reference proteome</keyword>
<accession>D2VL15</accession>
<protein>
    <submittedName>
        <fullName evidence="1">Predicted protein</fullName>
    </submittedName>
</protein>
<dbReference type="RefSeq" id="XP_002675287.1">
    <property type="nucleotide sequence ID" value="XM_002675241.1"/>
</dbReference>
<evidence type="ECO:0000313" key="1">
    <source>
        <dbReference type="EMBL" id="EFC42543.1"/>
    </source>
</evidence>
<proteinExistence type="predicted"/>
<dbReference type="Proteomes" id="UP000006671">
    <property type="component" value="Unassembled WGS sequence"/>
</dbReference>
<organism evidence="2">
    <name type="scientific">Naegleria gruberi</name>
    <name type="common">Amoeba</name>
    <dbReference type="NCBI Taxonomy" id="5762"/>
    <lineage>
        <taxon>Eukaryota</taxon>
        <taxon>Discoba</taxon>
        <taxon>Heterolobosea</taxon>
        <taxon>Tetramitia</taxon>
        <taxon>Eutetramitia</taxon>
        <taxon>Vahlkampfiidae</taxon>
        <taxon>Naegleria</taxon>
    </lineage>
</organism>
<dbReference type="KEGG" id="ngr:NAEGRDRAFT_69627"/>
<dbReference type="Gene3D" id="3.90.550.50">
    <property type="match status" value="1"/>
</dbReference>
<sequence length="585" mass="68004">MKGIYEMVHSRMTKPFLLKENTFLFTDLPLNDQNLMNYYSRLTIKSSSLQNLPPGYGGAQYRFIESLFIMLELKRIRNDSKVRWFFLSDDDHLMIPTNYLKVIAKYEFKLKSGEISMEEPLIIGRIPSCSQLSGGPGIIFNEKAIELLKFNFDNCLDTFGLAYYDLTIYKCINHVITKSREEKCKILRNENSMHCCNFMFYCDPASFNDVPNLSWFTRFRNGSNLHYIQGQNVKIMRDSLPDQFFTQVNMCFRKSEVENTQVNAYLNFKPKHDLTIEEIINRVKQLGKKPFIDWAKKESQQMDHDRVSNYMKNLVDIIYTSWGNQYMFKRHSVSTLQRNDISIIIIPSSLIDSRSKLISNDYDMKRNVNLALQFWRNEGFTQVYVCDSDIGMSQISMYATCLKNSKGLWTVGVTESTRIHSDSFIEYLETFDNSDSYFIGGMSSALELILSQVENKIIGLPFGALFSISKPFLNDYIATALSHINDPIKQQQVINEKLLIPNSKMMLSGGQFFKHAPEHYCTGGIQNLESWVEMQIPTQFLEPMAVTLSPTNNCPSRLDTIHYFFEKKRFSLNFKSDINEKCFER</sequence>
<evidence type="ECO:0000313" key="2">
    <source>
        <dbReference type="Proteomes" id="UP000006671"/>
    </source>
</evidence>
<gene>
    <name evidence="1" type="ORF">NAEGRDRAFT_69627</name>
</gene>
<dbReference type="OrthoDB" id="421979at2759"/>
<name>D2VL15_NAEGR</name>
<dbReference type="EMBL" id="GG738879">
    <property type="protein sequence ID" value="EFC42543.1"/>
    <property type="molecule type" value="Genomic_DNA"/>
</dbReference>
<dbReference type="VEuPathDB" id="AmoebaDB:NAEGRDRAFT_69627"/>
<dbReference type="GeneID" id="8851764"/>
<reference evidence="1 2" key="1">
    <citation type="journal article" date="2010" name="Cell">
        <title>The genome of Naegleria gruberi illuminates early eukaryotic versatility.</title>
        <authorList>
            <person name="Fritz-Laylin L.K."/>
            <person name="Prochnik S.E."/>
            <person name="Ginger M.L."/>
            <person name="Dacks J.B."/>
            <person name="Carpenter M.L."/>
            <person name="Field M.C."/>
            <person name="Kuo A."/>
            <person name="Paredez A."/>
            <person name="Chapman J."/>
            <person name="Pham J."/>
            <person name="Shu S."/>
            <person name="Neupane R."/>
            <person name="Cipriano M."/>
            <person name="Mancuso J."/>
            <person name="Tu H."/>
            <person name="Salamov A."/>
            <person name="Lindquist E."/>
            <person name="Shapiro H."/>
            <person name="Lucas S."/>
            <person name="Grigoriev I.V."/>
            <person name="Cande W.Z."/>
            <person name="Fulton C."/>
            <person name="Rokhsar D.S."/>
            <person name="Dawson S.C."/>
        </authorList>
    </citation>
    <scope>NUCLEOTIDE SEQUENCE [LARGE SCALE GENOMIC DNA]</scope>
    <source>
        <strain evidence="1 2">NEG-M</strain>
    </source>
</reference>
<dbReference type="AlphaFoldDB" id="D2VL15"/>